<dbReference type="InterPro" id="IPR003439">
    <property type="entry name" value="ABC_transporter-like_ATP-bd"/>
</dbReference>
<dbReference type="CDD" id="cd03232">
    <property type="entry name" value="ABCG_PDR_domain2"/>
    <property type="match status" value="1"/>
</dbReference>
<evidence type="ECO:0000256" key="3">
    <source>
        <dbReference type="ARBA" id="ARBA00022448"/>
    </source>
</evidence>
<dbReference type="Pfam" id="PF19055">
    <property type="entry name" value="ABC2_membrane_7"/>
    <property type="match status" value="1"/>
</dbReference>
<evidence type="ECO:0000259" key="11">
    <source>
        <dbReference type="PROSITE" id="PS50893"/>
    </source>
</evidence>
<dbReference type="GO" id="GO:0005524">
    <property type="term" value="F:ATP binding"/>
    <property type="evidence" value="ECO:0007669"/>
    <property type="project" value="UniProtKB-KW"/>
</dbReference>
<feature type="transmembrane region" description="Helical" evidence="10">
    <location>
        <begin position="1056"/>
        <end position="1082"/>
    </location>
</feature>
<name>A0AAN9RJH9_PHACN</name>
<evidence type="ECO:0000256" key="7">
    <source>
        <dbReference type="ARBA" id="ARBA00022840"/>
    </source>
</evidence>
<protein>
    <recommendedName>
        <fullName evidence="11">ABC transporter domain-containing protein</fullName>
    </recommendedName>
</protein>
<feature type="transmembrane region" description="Helical" evidence="10">
    <location>
        <begin position="550"/>
        <end position="577"/>
    </location>
</feature>
<dbReference type="AlphaFoldDB" id="A0AAN9RJH9"/>
<evidence type="ECO:0000256" key="10">
    <source>
        <dbReference type="SAM" id="Phobius"/>
    </source>
</evidence>
<dbReference type="PROSITE" id="PS50893">
    <property type="entry name" value="ABC_TRANSPORTER_2"/>
    <property type="match status" value="2"/>
</dbReference>
<dbReference type="PANTHER" id="PTHR48040">
    <property type="entry name" value="PLEIOTROPIC DRUG RESISTANCE PROTEIN 1-LIKE ISOFORM X1"/>
    <property type="match status" value="1"/>
</dbReference>
<dbReference type="InterPro" id="IPR013525">
    <property type="entry name" value="ABC2_TM"/>
</dbReference>
<comment type="similarity">
    <text evidence="2">Belongs to the ABC transporter superfamily. ABCG family. PDR (TC 3.A.1.205) subfamily.</text>
</comment>
<comment type="caution">
    <text evidence="12">The sequence shown here is derived from an EMBL/GenBank/DDBJ whole genome shotgun (WGS) entry which is preliminary data.</text>
</comment>
<dbReference type="SUPFAM" id="SSF52540">
    <property type="entry name" value="P-loop containing nucleoside triphosphate hydrolases"/>
    <property type="match status" value="2"/>
</dbReference>
<dbReference type="InterPro" id="IPR027417">
    <property type="entry name" value="P-loop_NTPase"/>
</dbReference>
<comment type="subcellular location">
    <subcellularLocation>
        <location evidence="1">Membrane</location>
        <topology evidence="1">Multi-pass membrane protein</topology>
    </subcellularLocation>
</comment>
<keyword evidence="13" id="KW-1185">Reference proteome</keyword>
<feature type="transmembrane region" description="Helical" evidence="10">
    <location>
        <begin position="440"/>
        <end position="460"/>
    </location>
</feature>
<feature type="transmembrane region" description="Helical" evidence="10">
    <location>
        <begin position="1011"/>
        <end position="1036"/>
    </location>
</feature>
<dbReference type="GO" id="GO:0016020">
    <property type="term" value="C:membrane"/>
    <property type="evidence" value="ECO:0007669"/>
    <property type="project" value="UniProtKB-SubCell"/>
</dbReference>
<keyword evidence="7" id="KW-0067">ATP-binding</keyword>
<feature type="transmembrane region" description="Helical" evidence="10">
    <location>
        <begin position="466"/>
        <end position="486"/>
    </location>
</feature>
<accession>A0AAN9RJH9</accession>
<keyword evidence="5" id="KW-0677">Repeat</keyword>
<dbReference type="GO" id="GO:0016887">
    <property type="term" value="F:ATP hydrolysis activity"/>
    <property type="evidence" value="ECO:0007669"/>
    <property type="project" value="InterPro"/>
</dbReference>
<feature type="transmembrane region" description="Helical" evidence="10">
    <location>
        <begin position="981"/>
        <end position="999"/>
    </location>
</feature>
<evidence type="ECO:0000313" key="12">
    <source>
        <dbReference type="EMBL" id="KAK7378770.1"/>
    </source>
</evidence>
<evidence type="ECO:0000313" key="13">
    <source>
        <dbReference type="Proteomes" id="UP001374584"/>
    </source>
</evidence>
<keyword evidence="3" id="KW-0813">Transport</keyword>
<evidence type="ECO:0000256" key="2">
    <source>
        <dbReference type="ARBA" id="ARBA00006012"/>
    </source>
</evidence>
<sequence length="1236" mass="139847">MASTDAINDLVTGKRNHGSWSESYRRGWTAEITDIRSGDTEEDNEWAAIERLPSFERMRKGMLSVVLDNGKVLRYQVDVTNLRLQDRRQLLESVLKFVEEDHDKFLRRLRDRIDRVGIEIPKIEVRYRNLSVEGDMQVGSRALPTLFNVTLNTFERILGLFGLAPSQKRKITILKDVSGILKPSRMTLLLGPPGAGKTTLLLALAGNLDPNLKSAVIYGDHQVSGRITYCGHELNEFVAKKTCAYIGQHDLHNGEMTVRETLDFSGRCLGVGTRYEMLEELLLREKQKGIKPDPPEIDAFMKATAIAGQKTNFQTDYVLEILGLDICADNVVGDNMRRGISGGQRKRVTTGEMLVGPAKALFMDEISTGLDSSTTFQICKFMSQIVHIMDETMVISLLQPPPETYELFDDIILLSEAIWIVLTYYPIGFAPSASRFFKQFLLLFSVHQMASSLFRLVGAIGRTRVVANIMSGLTYQLMFVLGGFIVSKDDTKPWMIWGYYVSPMMYGQNAIVLNEFLDERWSKPNTDSRFDEPTVGKVLLKSKGFYTEDYWFWICIGALFGFVLLFNLLCIAALTYLNAIGDSKAFISDEEDKKNENSVSRQVTEGVPGIDMTVRNASPQERRTRMVLPFQPLSLTFNHVDYYVDMPAEMKSQGIDEDRLQLLHDASGAFRPGVLTALMGVSGAGKTTLMDVLAGRKTGGYIEGSISISGYPKNQATFARVSGYCEQNDIHSPNVTVYESLLFSAWLRLPSDVNAQTRKMFVEEIMELVELKSIKDALVGLPGVNGLSTEQRKRLTIAVELVANPSIIFMDEPTSGLDARAAAIVMRTVRNTVDTGRTVVCTIHQPSIDIFEAFDELLLLKSGGQVIYAGPLGYNSQQLIEYFEAIVGVQEVKDSYNPATWMLQITTPSVEAQLGIDFAEIYANSTLHRRNQELIKELSSPPRGSNDLYFPTKYSQSFFVQCKACFWKQFWSYWRNPPYNAVRFFFTIVVGIVYGIIFWNKAKHVQKQQDLFDLLGAMYAAVVFLGSGNAMGVLPIVDRERTVLYRERAAGMYSTLPYAISQVAVEAIYNAIQTTIYSVFIYSMMGFEWKALKFLWFFYIMLMCLIYYTLYGMMIVALTPSFQIAVTCNSFFLSIWSTFCGFIIPRTQIPVWWRWFYWASPNSWTLYGIVTSQLGDENAEVEIPGAENMVVKEVLKENFGYEYHFLPVVAIVQLGWVLLFLFVFAYSIKFLNFQKR</sequence>
<dbReference type="Pfam" id="PF01061">
    <property type="entry name" value="ABC2_membrane"/>
    <property type="match status" value="2"/>
</dbReference>
<keyword evidence="6" id="KW-0547">Nucleotide-binding</keyword>
<dbReference type="Pfam" id="PF00005">
    <property type="entry name" value="ABC_tran"/>
    <property type="match status" value="2"/>
</dbReference>
<dbReference type="Pfam" id="PF14510">
    <property type="entry name" value="ABC_trans_N"/>
    <property type="match status" value="1"/>
</dbReference>
<dbReference type="SMART" id="SM00382">
    <property type="entry name" value="AAA"/>
    <property type="match status" value="2"/>
</dbReference>
<evidence type="ECO:0000256" key="9">
    <source>
        <dbReference type="ARBA" id="ARBA00023136"/>
    </source>
</evidence>
<dbReference type="InterPro" id="IPR034003">
    <property type="entry name" value="ABCG_PDR_2"/>
</dbReference>
<dbReference type="EMBL" id="JAYMYR010000002">
    <property type="protein sequence ID" value="KAK7378770.1"/>
    <property type="molecule type" value="Genomic_DNA"/>
</dbReference>
<dbReference type="InterPro" id="IPR029481">
    <property type="entry name" value="ABC_trans_N"/>
</dbReference>
<feature type="domain" description="ABC transporter" evidence="11">
    <location>
        <begin position="635"/>
        <end position="887"/>
    </location>
</feature>
<feature type="transmembrane region" description="Helical" evidence="10">
    <location>
        <begin position="1205"/>
        <end position="1228"/>
    </location>
</feature>
<feature type="transmembrane region" description="Helical" evidence="10">
    <location>
        <begin position="1124"/>
        <end position="1144"/>
    </location>
</feature>
<organism evidence="12 13">
    <name type="scientific">Phaseolus coccineus</name>
    <name type="common">Scarlet runner bean</name>
    <name type="synonym">Phaseolus multiflorus</name>
    <dbReference type="NCBI Taxonomy" id="3886"/>
    <lineage>
        <taxon>Eukaryota</taxon>
        <taxon>Viridiplantae</taxon>
        <taxon>Streptophyta</taxon>
        <taxon>Embryophyta</taxon>
        <taxon>Tracheophyta</taxon>
        <taxon>Spermatophyta</taxon>
        <taxon>Magnoliopsida</taxon>
        <taxon>eudicotyledons</taxon>
        <taxon>Gunneridae</taxon>
        <taxon>Pentapetalae</taxon>
        <taxon>rosids</taxon>
        <taxon>fabids</taxon>
        <taxon>Fabales</taxon>
        <taxon>Fabaceae</taxon>
        <taxon>Papilionoideae</taxon>
        <taxon>50 kb inversion clade</taxon>
        <taxon>NPAAA clade</taxon>
        <taxon>indigoferoid/millettioid clade</taxon>
        <taxon>Phaseoleae</taxon>
        <taxon>Phaseolus</taxon>
    </lineage>
</organism>
<proteinExistence type="inferred from homology"/>
<keyword evidence="8 10" id="KW-1133">Transmembrane helix</keyword>
<keyword evidence="9 10" id="KW-0472">Membrane</keyword>
<dbReference type="GO" id="GO:0140359">
    <property type="term" value="F:ABC-type transporter activity"/>
    <property type="evidence" value="ECO:0007669"/>
    <property type="project" value="InterPro"/>
</dbReference>
<evidence type="ECO:0000256" key="6">
    <source>
        <dbReference type="ARBA" id="ARBA00022741"/>
    </source>
</evidence>
<keyword evidence="4 10" id="KW-0812">Transmembrane</keyword>
<dbReference type="InterPro" id="IPR013581">
    <property type="entry name" value="PDR_assoc"/>
</dbReference>
<dbReference type="Pfam" id="PF08370">
    <property type="entry name" value="PDR_assoc"/>
    <property type="match status" value="1"/>
</dbReference>
<reference evidence="12 13" key="1">
    <citation type="submission" date="2024-01" db="EMBL/GenBank/DDBJ databases">
        <title>The genomes of 5 underutilized Papilionoideae crops provide insights into root nodulation and disease resistanc.</title>
        <authorList>
            <person name="Jiang F."/>
        </authorList>
    </citation>
    <scope>NUCLEOTIDE SEQUENCE [LARGE SCALE GENOMIC DNA]</scope>
    <source>
        <strain evidence="12">JINMINGXINNONG_FW02</strain>
        <tissue evidence="12">Leaves</tissue>
    </source>
</reference>
<evidence type="ECO:0000256" key="1">
    <source>
        <dbReference type="ARBA" id="ARBA00004141"/>
    </source>
</evidence>
<evidence type="ECO:0000256" key="4">
    <source>
        <dbReference type="ARBA" id="ARBA00022692"/>
    </source>
</evidence>
<dbReference type="FunFam" id="3.40.50.300:FF:000059">
    <property type="entry name" value="ABC transporter G family member 40"/>
    <property type="match status" value="1"/>
</dbReference>
<dbReference type="FunFam" id="3.40.50.300:FF:000179">
    <property type="entry name" value="ABC transporter G family member 34"/>
    <property type="match status" value="1"/>
</dbReference>
<gene>
    <name evidence="12" type="ORF">VNO80_04217</name>
</gene>
<dbReference type="Gene3D" id="3.40.50.300">
    <property type="entry name" value="P-loop containing nucleotide triphosphate hydrolases"/>
    <property type="match status" value="2"/>
</dbReference>
<dbReference type="PANTHER" id="PTHR48040:SF60">
    <property type="entry name" value="ABC TRANSPORTER DOMAIN-CONTAINING PROTEIN"/>
    <property type="match status" value="1"/>
</dbReference>
<dbReference type="InterPro" id="IPR003593">
    <property type="entry name" value="AAA+_ATPase"/>
</dbReference>
<dbReference type="Proteomes" id="UP001374584">
    <property type="component" value="Unassembled WGS sequence"/>
</dbReference>
<feature type="transmembrane region" description="Helical" evidence="10">
    <location>
        <begin position="1094"/>
        <end position="1118"/>
    </location>
</feature>
<dbReference type="InterPro" id="IPR043926">
    <property type="entry name" value="ABCG_dom"/>
</dbReference>
<feature type="domain" description="ABC transporter" evidence="11">
    <location>
        <begin position="158"/>
        <end position="441"/>
    </location>
</feature>
<evidence type="ECO:0000256" key="8">
    <source>
        <dbReference type="ARBA" id="ARBA00022989"/>
    </source>
</evidence>
<evidence type="ECO:0000256" key="5">
    <source>
        <dbReference type="ARBA" id="ARBA00022737"/>
    </source>
</evidence>